<dbReference type="RefSeq" id="WP_168039117.1">
    <property type="nucleotide sequence ID" value="NZ_JAATJH010000006.1"/>
</dbReference>
<comment type="caution">
    <text evidence="3">The sequence shown here is derived from an EMBL/GenBank/DDBJ whole genome shotgun (WGS) entry which is preliminary data.</text>
</comment>
<dbReference type="InterPro" id="IPR026444">
    <property type="entry name" value="Secre_tail"/>
</dbReference>
<feature type="chain" id="PRO_5046600148" description="Fibronectin type-III domain-containing protein" evidence="1">
    <location>
        <begin position="21"/>
        <end position="922"/>
    </location>
</feature>
<keyword evidence="4" id="KW-1185">Reference proteome</keyword>
<dbReference type="PROSITE" id="PS51257">
    <property type="entry name" value="PROKAR_LIPOPROTEIN"/>
    <property type="match status" value="1"/>
</dbReference>
<evidence type="ECO:0000256" key="1">
    <source>
        <dbReference type="SAM" id="SignalP"/>
    </source>
</evidence>
<dbReference type="NCBIfam" id="TIGR04183">
    <property type="entry name" value="Por_Secre_tail"/>
    <property type="match status" value="1"/>
</dbReference>
<dbReference type="Gene3D" id="2.60.40.740">
    <property type="match status" value="1"/>
</dbReference>
<reference evidence="3 4" key="1">
    <citation type="submission" date="2020-03" db="EMBL/GenBank/DDBJ databases">
        <title>Genomic Encyclopedia of Type Strains, Phase IV (KMG-IV): sequencing the most valuable type-strain genomes for metagenomic binning, comparative biology and taxonomic classification.</title>
        <authorList>
            <person name="Goeker M."/>
        </authorList>
    </citation>
    <scope>NUCLEOTIDE SEQUENCE [LARGE SCALE GENOMIC DNA]</scope>
    <source>
        <strain evidence="3 4">DSM 105096</strain>
    </source>
</reference>
<dbReference type="EMBL" id="JAATJH010000006">
    <property type="protein sequence ID" value="NJC27732.1"/>
    <property type="molecule type" value="Genomic_DNA"/>
</dbReference>
<feature type="signal peptide" evidence="1">
    <location>
        <begin position="1"/>
        <end position="20"/>
    </location>
</feature>
<gene>
    <name evidence="3" type="ORF">GGR27_003250</name>
</gene>
<evidence type="ECO:0000313" key="3">
    <source>
        <dbReference type="EMBL" id="NJC27732.1"/>
    </source>
</evidence>
<feature type="domain" description="Fibronectin type-III" evidence="2">
    <location>
        <begin position="125"/>
        <end position="219"/>
    </location>
</feature>
<dbReference type="Proteomes" id="UP000770785">
    <property type="component" value="Unassembled WGS sequence"/>
</dbReference>
<sequence>MLHRYLIYTFFFLLTAPLAAQSCDYQLILRDTVSGDGWNGGQLTVRIAGTPSVYTLASGGNQSVFLSVREGQSIELDYRRGAAPGEVSFQLLDNNDSLVYRAVSPTTGTNIFQTTAACVACAAPPLSSIDFFRVRFNSVDVRLRRNPAADQARYRVEYGPRNFDPTTQDGEEFITGDNSFRITGLEQERTYAFFVSTICDASGTTSDRRGPFVITTQQEIDLGVTLLQSPVTGCNVAGAPLTIGITNYGGAPQQFFRVGYAINSKEVAINYPNDGIFTGIVNVDSTESFTFDDVPALRQPGSYRLKLYTRIEGDQDPSNDTLTISVVNQPTITDFPYTENFEANNGLWVTGRAGRGAVSWAWGEPRNSLIDRAPQGEKAWVTSLFGDYFNGEESYLISPCFDFTDMEDDPYFSCALVVDTETDFDNLSLEMTTDDGENWNEVDISPADINWYNNRPDQVWEGDGGFSNGPRIVANLLAGAAGEVVKLRFVFTSNSDDTREGILVDAVTIGSRELVDVAVLAVNGEGTCAPAEYEVSYTNVGTSVIDTIYASIPTDGATVTDTIIGRLAPGNTRSFMFAQNAAGGNTRPTAISVTAPGDAQAANDTAFVTPRVTTSLPFYADFNDKKLPPRWVLGAGLGVAVGSVDGSPAIVGEASSSAAYSFATAFYGGPYRADDVLRFDLDFSTLAVADTFNLEVRLVACDVEVATFTETNVVSGTYAFDFGTSTPEAGFFEFTLVHVSGSATASFDNINVARCPEDLGVSVDVIPTTTRGAMDARATATPSAGTAPYTYAWSTGDVGQTITGLGFDDYTVTVTDRFGCQDVKDVVVRNFLDTEDPAGLLRSLEAHPNPTSGALRLSLELAELSEVTAEVYDATGRRLVSRSFGRTRSLREVLDLSAFVPGIYLVRVRADGAARSIRVLRR</sequence>
<name>A0ABX0XET9_9BACT</name>
<dbReference type="PROSITE" id="PS50853">
    <property type="entry name" value="FN3"/>
    <property type="match status" value="1"/>
</dbReference>
<accession>A0ABX0XET9</accession>
<organism evidence="3 4">
    <name type="scientific">Neolewinella antarctica</name>
    <dbReference type="NCBI Taxonomy" id="442734"/>
    <lineage>
        <taxon>Bacteria</taxon>
        <taxon>Pseudomonadati</taxon>
        <taxon>Bacteroidota</taxon>
        <taxon>Saprospiria</taxon>
        <taxon>Saprospirales</taxon>
        <taxon>Lewinellaceae</taxon>
        <taxon>Neolewinella</taxon>
    </lineage>
</organism>
<dbReference type="Gene3D" id="2.60.120.260">
    <property type="entry name" value="Galactose-binding domain-like"/>
    <property type="match status" value="1"/>
</dbReference>
<evidence type="ECO:0000313" key="4">
    <source>
        <dbReference type="Proteomes" id="UP000770785"/>
    </source>
</evidence>
<protein>
    <recommendedName>
        <fullName evidence="2">Fibronectin type-III domain-containing protein</fullName>
    </recommendedName>
</protein>
<dbReference type="Pfam" id="PF18962">
    <property type="entry name" value="Por_Secre_tail"/>
    <property type="match status" value="1"/>
</dbReference>
<proteinExistence type="predicted"/>
<keyword evidence="1" id="KW-0732">Signal</keyword>
<dbReference type="InterPro" id="IPR003961">
    <property type="entry name" value="FN3_dom"/>
</dbReference>
<evidence type="ECO:0000259" key="2">
    <source>
        <dbReference type="PROSITE" id="PS50853"/>
    </source>
</evidence>